<dbReference type="EMBL" id="QNQU01000004">
    <property type="protein sequence ID" value="RBQ09936.1"/>
    <property type="molecule type" value="Genomic_DNA"/>
</dbReference>
<dbReference type="AlphaFoldDB" id="A0A366L7V8"/>
<protein>
    <submittedName>
        <fullName evidence="1">Uncharacterized protein</fullName>
    </submittedName>
</protein>
<accession>A0A366L7V8</accession>
<name>A0A366L7V8_9SPHI</name>
<organism evidence="1 2">
    <name type="scientific">Pedobacter miscanthi</name>
    <dbReference type="NCBI Taxonomy" id="2259170"/>
    <lineage>
        <taxon>Bacteria</taxon>
        <taxon>Pseudomonadati</taxon>
        <taxon>Bacteroidota</taxon>
        <taxon>Sphingobacteriia</taxon>
        <taxon>Sphingobacteriales</taxon>
        <taxon>Sphingobacteriaceae</taxon>
        <taxon>Pedobacter</taxon>
    </lineage>
</organism>
<keyword evidence="2" id="KW-1185">Reference proteome</keyword>
<gene>
    <name evidence="1" type="ORF">DRW42_05695</name>
</gene>
<reference evidence="1 2" key="1">
    <citation type="submission" date="2018-07" db="EMBL/GenBank/DDBJ databases">
        <title>A draft genome of a endophytic bacteria, a new species of Pedobacter.</title>
        <authorList>
            <person name="Zhang Z.D."/>
            <person name="Chen Z.J."/>
        </authorList>
    </citation>
    <scope>NUCLEOTIDE SEQUENCE [LARGE SCALE GENOMIC DNA]</scope>
    <source>
        <strain evidence="1 2">RS10</strain>
    </source>
</reference>
<evidence type="ECO:0000313" key="1">
    <source>
        <dbReference type="EMBL" id="RBQ09936.1"/>
    </source>
</evidence>
<proteinExistence type="predicted"/>
<comment type="caution">
    <text evidence="1">The sequence shown here is derived from an EMBL/GenBank/DDBJ whole genome shotgun (WGS) entry which is preliminary data.</text>
</comment>
<evidence type="ECO:0000313" key="2">
    <source>
        <dbReference type="Proteomes" id="UP000252081"/>
    </source>
</evidence>
<dbReference type="RefSeq" id="WP_113947871.1">
    <property type="nucleotide sequence ID" value="NZ_QNQU01000004.1"/>
</dbReference>
<sequence length="60" mass="6821">MIRLNNDTPNDILQDVKVGDMVTDTFSKTGLVENIEISDDGLYRIYEFNLVTGRTITVKK</sequence>
<dbReference type="OrthoDB" id="771628at2"/>
<dbReference type="Proteomes" id="UP000252081">
    <property type="component" value="Unassembled WGS sequence"/>
</dbReference>